<dbReference type="InterPro" id="IPR051938">
    <property type="entry name" value="Apopto_cytoskel_mod"/>
</dbReference>
<keyword evidence="3" id="KW-0472">Membrane</keyword>
<feature type="transmembrane region" description="Helical" evidence="3">
    <location>
        <begin position="222"/>
        <end position="240"/>
    </location>
</feature>
<dbReference type="SMART" id="SM00271">
    <property type="entry name" value="DnaJ"/>
    <property type="match status" value="1"/>
</dbReference>
<keyword evidence="1" id="KW-0143">Chaperone</keyword>
<sequence>MLRINCRPCIWKRYFASKTATDHYATLELKKDATAKDIKAAFYKLSKKYHPDTNPINSVGTSEKFQKVVEAYEILGTEDKRKAYDYSRSPRYAAHLSVHTREQSGHHSTGTRKKQYTDIDIDYKDFEHFQKMNRRKRVFHEHWDMPNEFSSSFAGSKRDEKGFASSHHHYKDNLHTQREKEELRLYQELEEAKKKCKHPLPTFEQLIREEENIRKQNQKKSASIGVTLVVTLLAIAYAVTHMS</sequence>
<evidence type="ECO:0000313" key="5">
    <source>
        <dbReference type="Proteomes" id="UP000887577"/>
    </source>
</evidence>
<dbReference type="InterPro" id="IPR036869">
    <property type="entry name" value="J_dom_sf"/>
</dbReference>
<keyword evidence="3" id="KW-0812">Transmembrane</keyword>
<dbReference type="CDD" id="cd06257">
    <property type="entry name" value="DnaJ"/>
    <property type="match status" value="1"/>
</dbReference>
<keyword evidence="3" id="KW-1133">Transmembrane helix</keyword>
<feature type="region of interest" description="Disordered" evidence="2">
    <location>
        <begin position="150"/>
        <end position="178"/>
    </location>
</feature>
<evidence type="ECO:0000313" key="6">
    <source>
        <dbReference type="WBParaSite" id="PSU_v2.g2953.t1"/>
    </source>
</evidence>
<reference evidence="6" key="1">
    <citation type="submission" date="2022-11" db="UniProtKB">
        <authorList>
            <consortium name="WormBaseParasite"/>
        </authorList>
    </citation>
    <scope>IDENTIFICATION</scope>
</reference>
<keyword evidence="5" id="KW-1185">Reference proteome</keyword>
<dbReference type="PANTHER" id="PTHR44145">
    <property type="entry name" value="DNAJ HOMOLOG SUBFAMILY A MEMBER 3, MITOCHONDRIAL"/>
    <property type="match status" value="1"/>
</dbReference>
<proteinExistence type="predicted"/>
<feature type="domain" description="J" evidence="4">
    <location>
        <begin position="22"/>
        <end position="88"/>
    </location>
</feature>
<dbReference type="PRINTS" id="PR00625">
    <property type="entry name" value="JDOMAIN"/>
</dbReference>
<name>A0A914YQ54_9BILA</name>
<dbReference type="Gene3D" id="1.10.287.110">
    <property type="entry name" value="DnaJ domain"/>
    <property type="match status" value="1"/>
</dbReference>
<dbReference type="AlphaFoldDB" id="A0A914YQ54"/>
<dbReference type="WBParaSite" id="PSU_v2.g2953.t1">
    <property type="protein sequence ID" value="PSU_v2.g2953.t1"/>
    <property type="gene ID" value="PSU_v2.g2953"/>
</dbReference>
<organism evidence="5 6">
    <name type="scientific">Panagrolaimus superbus</name>
    <dbReference type="NCBI Taxonomy" id="310955"/>
    <lineage>
        <taxon>Eukaryota</taxon>
        <taxon>Metazoa</taxon>
        <taxon>Ecdysozoa</taxon>
        <taxon>Nematoda</taxon>
        <taxon>Chromadorea</taxon>
        <taxon>Rhabditida</taxon>
        <taxon>Tylenchina</taxon>
        <taxon>Panagrolaimomorpha</taxon>
        <taxon>Panagrolaimoidea</taxon>
        <taxon>Panagrolaimidae</taxon>
        <taxon>Panagrolaimus</taxon>
    </lineage>
</organism>
<dbReference type="Pfam" id="PF00226">
    <property type="entry name" value="DnaJ"/>
    <property type="match status" value="1"/>
</dbReference>
<dbReference type="SUPFAM" id="SSF46565">
    <property type="entry name" value="Chaperone J-domain"/>
    <property type="match status" value="1"/>
</dbReference>
<protein>
    <submittedName>
        <fullName evidence="6">J domain-containing protein</fullName>
    </submittedName>
</protein>
<dbReference type="PANTHER" id="PTHR44145:SF3">
    <property type="entry name" value="DNAJ HOMOLOG SUBFAMILY A MEMBER 3, MITOCHONDRIAL"/>
    <property type="match status" value="1"/>
</dbReference>
<dbReference type="Proteomes" id="UP000887577">
    <property type="component" value="Unplaced"/>
</dbReference>
<evidence type="ECO:0000256" key="2">
    <source>
        <dbReference type="SAM" id="MobiDB-lite"/>
    </source>
</evidence>
<evidence type="ECO:0000256" key="3">
    <source>
        <dbReference type="SAM" id="Phobius"/>
    </source>
</evidence>
<evidence type="ECO:0000256" key="1">
    <source>
        <dbReference type="ARBA" id="ARBA00023186"/>
    </source>
</evidence>
<dbReference type="PROSITE" id="PS50076">
    <property type="entry name" value="DNAJ_2"/>
    <property type="match status" value="1"/>
</dbReference>
<accession>A0A914YQ54</accession>
<evidence type="ECO:0000259" key="4">
    <source>
        <dbReference type="PROSITE" id="PS50076"/>
    </source>
</evidence>
<dbReference type="InterPro" id="IPR001623">
    <property type="entry name" value="DnaJ_domain"/>
</dbReference>